<accession>A0AA86RV63</accession>
<sequence length="308" mass="34588">MDCRVCMTDAEWWAGDFGSGGAGQIGGGFSHESEHDLALMVSDFLENGSSGAESWCSSDSDSGLSDFAHLADKIQICKLSVAQHESDLHSVVHSLIRSMKETNLQVMNSGPCYASCIRFYLVKLMRLSGYDAGVCASKWPGSGKVPGGDHEYIDVVVNNNSGNSERLIVDIDFRSHFEIARAVEPYDRILNSLPVVYVGSLTRLKQFLGIMEEASRSSLKQNSMPLPPWRSLAYLQAKWQSPYERYMHSEGNNIGDGNSFEHKQCRGHLKRLQSCLQSGMEIMLKPRNSESNWRMKLERWRHPMFRPI</sequence>
<proteinExistence type="predicted"/>
<dbReference type="Gramene" id="rna-AYBTSS11_LOCUS1687">
    <property type="protein sequence ID" value="CAJ1842207.1"/>
    <property type="gene ID" value="gene-AYBTSS11_LOCUS1687"/>
</dbReference>
<dbReference type="AlphaFoldDB" id="A0AA86RV63"/>
<dbReference type="PANTHER" id="PTHR31579:SF39">
    <property type="entry name" value="OS01G0973600 PROTEIN"/>
    <property type="match status" value="1"/>
</dbReference>
<protein>
    <submittedName>
        <fullName evidence="1">Uncharacterized protein</fullName>
    </submittedName>
</protein>
<name>A0AA86RV63_9FABA</name>
<keyword evidence="2" id="KW-1185">Reference proteome</keyword>
<dbReference type="PANTHER" id="PTHR31579">
    <property type="entry name" value="OS03G0796600 PROTEIN"/>
    <property type="match status" value="1"/>
</dbReference>
<evidence type="ECO:0000313" key="2">
    <source>
        <dbReference type="Proteomes" id="UP001189624"/>
    </source>
</evidence>
<evidence type="ECO:0000313" key="1">
    <source>
        <dbReference type="EMBL" id="CAJ1842207.1"/>
    </source>
</evidence>
<dbReference type="InterPro" id="IPR006502">
    <property type="entry name" value="PDDEXK-like"/>
</dbReference>
<gene>
    <name evidence="1" type="ORF">AYBTSS11_LOCUS1687</name>
</gene>
<dbReference type="Pfam" id="PF04720">
    <property type="entry name" value="PDDEXK_6"/>
    <property type="match status" value="1"/>
</dbReference>
<dbReference type="Proteomes" id="UP001189624">
    <property type="component" value="Chromosome 1"/>
</dbReference>
<reference evidence="1" key="1">
    <citation type="submission" date="2023-10" db="EMBL/GenBank/DDBJ databases">
        <authorList>
            <person name="Domelevo Entfellner J.-B."/>
        </authorList>
    </citation>
    <scope>NUCLEOTIDE SEQUENCE</scope>
</reference>
<organism evidence="1 2">
    <name type="scientific">Sphenostylis stenocarpa</name>
    <dbReference type="NCBI Taxonomy" id="92480"/>
    <lineage>
        <taxon>Eukaryota</taxon>
        <taxon>Viridiplantae</taxon>
        <taxon>Streptophyta</taxon>
        <taxon>Embryophyta</taxon>
        <taxon>Tracheophyta</taxon>
        <taxon>Spermatophyta</taxon>
        <taxon>Magnoliopsida</taxon>
        <taxon>eudicotyledons</taxon>
        <taxon>Gunneridae</taxon>
        <taxon>Pentapetalae</taxon>
        <taxon>rosids</taxon>
        <taxon>fabids</taxon>
        <taxon>Fabales</taxon>
        <taxon>Fabaceae</taxon>
        <taxon>Papilionoideae</taxon>
        <taxon>50 kb inversion clade</taxon>
        <taxon>NPAAA clade</taxon>
        <taxon>indigoferoid/millettioid clade</taxon>
        <taxon>Phaseoleae</taxon>
        <taxon>Sphenostylis</taxon>
    </lineage>
</organism>
<dbReference type="NCBIfam" id="TIGR01615">
    <property type="entry name" value="A_thal_3542"/>
    <property type="match status" value="1"/>
</dbReference>
<dbReference type="EMBL" id="OY731398">
    <property type="protein sequence ID" value="CAJ1842207.1"/>
    <property type="molecule type" value="Genomic_DNA"/>
</dbReference>